<feature type="region of interest" description="Disordered" evidence="1">
    <location>
        <begin position="40"/>
        <end position="71"/>
    </location>
</feature>
<evidence type="ECO:0000313" key="2">
    <source>
        <dbReference type="EMBL" id="WVZ62640.1"/>
    </source>
</evidence>
<dbReference type="Proteomes" id="UP001341281">
    <property type="component" value="Chromosome 03"/>
</dbReference>
<dbReference type="EMBL" id="CP144747">
    <property type="protein sequence ID" value="WVZ62640.1"/>
    <property type="molecule type" value="Genomic_DNA"/>
</dbReference>
<name>A0AAQ3SXC4_PASNO</name>
<accession>A0AAQ3SXC4</accession>
<dbReference type="AlphaFoldDB" id="A0AAQ3SXC4"/>
<protein>
    <submittedName>
        <fullName evidence="2">Uncharacterized protein</fullName>
    </submittedName>
</protein>
<sequence>MEYCPYFRSNARAIHLINKKKSSARATPPCAVPVPPSLHHHTPHILKSPAPIPSPPTIPHRSLDPLRRRPRRSPVPASVVVCIVDLSGKVVKRIAGAAGGRCEQLLCTRLNLGCLTTDWNRCRVFSPATGAVHVLPKNPAAEHASRVNLRDPYTLFALGWIASTGEYKVLRMFNQVGFAFGGQQQLFEVSLLSVVQVGLLLTGRCIS</sequence>
<organism evidence="2 3">
    <name type="scientific">Paspalum notatum var. saurae</name>
    <dbReference type="NCBI Taxonomy" id="547442"/>
    <lineage>
        <taxon>Eukaryota</taxon>
        <taxon>Viridiplantae</taxon>
        <taxon>Streptophyta</taxon>
        <taxon>Embryophyta</taxon>
        <taxon>Tracheophyta</taxon>
        <taxon>Spermatophyta</taxon>
        <taxon>Magnoliopsida</taxon>
        <taxon>Liliopsida</taxon>
        <taxon>Poales</taxon>
        <taxon>Poaceae</taxon>
        <taxon>PACMAD clade</taxon>
        <taxon>Panicoideae</taxon>
        <taxon>Andropogonodae</taxon>
        <taxon>Paspaleae</taxon>
        <taxon>Paspalinae</taxon>
        <taxon>Paspalum</taxon>
    </lineage>
</organism>
<proteinExistence type="predicted"/>
<evidence type="ECO:0000313" key="3">
    <source>
        <dbReference type="Proteomes" id="UP001341281"/>
    </source>
</evidence>
<keyword evidence="3" id="KW-1185">Reference proteome</keyword>
<gene>
    <name evidence="2" type="ORF">U9M48_012360</name>
</gene>
<evidence type="ECO:0000256" key="1">
    <source>
        <dbReference type="SAM" id="MobiDB-lite"/>
    </source>
</evidence>
<reference evidence="2 3" key="1">
    <citation type="submission" date="2024-02" db="EMBL/GenBank/DDBJ databases">
        <title>High-quality chromosome-scale genome assembly of Pensacola bahiagrass (Paspalum notatum Flugge var. saurae).</title>
        <authorList>
            <person name="Vega J.M."/>
            <person name="Podio M."/>
            <person name="Orjuela J."/>
            <person name="Siena L.A."/>
            <person name="Pessino S.C."/>
            <person name="Combes M.C."/>
            <person name="Mariac C."/>
            <person name="Albertini E."/>
            <person name="Pupilli F."/>
            <person name="Ortiz J.P.A."/>
            <person name="Leblanc O."/>
        </authorList>
    </citation>
    <scope>NUCLEOTIDE SEQUENCE [LARGE SCALE GENOMIC DNA]</scope>
    <source>
        <strain evidence="2">R1</strain>
        <tissue evidence="2">Leaf</tissue>
    </source>
</reference>